<proteinExistence type="predicted"/>
<accession>A0ABU3GVF5</accession>
<evidence type="ECO:0008006" key="3">
    <source>
        <dbReference type="Google" id="ProtNLM"/>
    </source>
</evidence>
<organism evidence="1 2">
    <name type="scientific">Mucilaginibacter terrae</name>
    <dbReference type="NCBI Taxonomy" id="1955052"/>
    <lineage>
        <taxon>Bacteria</taxon>
        <taxon>Pseudomonadati</taxon>
        <taxon>Bacteroidota</taxon>
        <taxon>Sphingobacteriia</taxon>
        <taxon>Sphingobacteriales</taxon>
        <taxon>Sphingobacteriaceae</taxon>
        <taxon>Mucilaginibacter</taxon>
    </lineage>
</organism>
<name>A0ABU3GVF5_9SPHI</name>
<comment type="caution">
    <text evidence="1">The sequence shown here is derived from an EMBL/GenBank/DDBJ whole genome shotgun (WGS) entry which is preliminary data.</text>
</comment>
<evidence type="ECO:0000313" key="2">
    <source>
        <dbReference type="Proteomes" id="UP001258315"/>
    </source>
</evidence>
<evidence type="ECO:0000313" key="1">
    <source>
        <dbReference type="EMBL" id="MDT3403758.1"/>
    </source>
</evidence>
<keyword evidence="2" id="KW-1185">Reference proteome</keyword>
<dbReference type="Pfam" id="PF14281">
    <property type="entry name" value="PDDEXK_4"/>
    <property type="match status" value="1"/>
</dbReference>
<dbReference type="EMBL" id="JAVLVU010000001">
    <property type="protein sequence ID" value="MDT3403758.1"/>
    <property type="molecule type" value="Genomic_DNA"/>
</dbReference>
<sequence>MQMQHSSSLHQLQVLLDQIGLIDFQFKKNRQKNRFNIFNLLERKFDEVNLHSKLIYELINPKAEHCFGLIFLEKLLGQFGILGFELNNVKVRKEYKKIDILISNNKQAIVIENKLWAPDQPEQLQRYYDILFNEGYRDIKLFYLSIDGKEPDDNSTGNLILLESYKQVLFTVSYETDIDQWLEYCVKEAYNHPPLRETLLQYRSLVQEISGKTMNKEEMDEIIDFLAEGDNVLKAKKIAENWKNVKWFTEWYFWRDLETIINGEYEVLDYMKYDSNKLSSVVHNSRNRNPWYGIMFRIGEFSGADAHLLIERSFSDVYYGLTMIVNGKRNLNEDPKFSELAKRVLEFSDWGVEEYWIAGHYCEPKINFESFSNDSTLKLLNDDFRAKYLNDLWLLIKQFVIMVQQVLGDYNTQPNITPHSKS</sequence>
<protein>
    <recommendedName>
        <fullName evidence="3">PD-(D/E)XK nuclease family protein</fullName>
    </recommendedName>
</protein>
<dbReference type="RefSeq" id="WP_311951048.1">
    <property type="nucleotide sequence ID" value="NZ_JAVLVU010000001.1"/>
</dbReference>
<dbReference type="Proteomes" id="UP001258315">
    <property type="component" value="Unassembled WGS sequence"/>
</dbReference>
<dbReference type="InterPro" id="IPR029470">
    <property type="entry name" value="PDDEXK_4"/>
</dbReference>
<reference evidence="2" key="1">
    <citation type="submission" date="2023-07" db="EMBL/GenBank/DDBJ databases">
        <title>Functional and genomic diversity of the sorghum phyllosphere microbiome.</title>
        <authorList>
            <person name="Shade A."/>
        </authorList>
    </citation>
    <scope>NUCLEOTIDE SEQUENCE [LARGE SCALE GENOMIC DNA]</scope>
    <source>
        <strain evidence="2">SORGH_AS_0422</strain>
    </source>
</reference>
<gene>
    <name evidence="1" type="ORF">QE417_002830</name>
</gene>